<dbReference type="EMBL" id="JARWBG010000002">
    <property type="protein sequence ID" value="MDH2387621.1"/>
    <property type="molecule type" value="Genomic_DNA"/>
</dbReference>
<keyword evidence="1" id="KW-1133">Transmembrane helix</keyword>
<reference evidence="2 3" key="1">
    <citation type="submission" date="2023-04" db="EMBL/GenBank/DDBJ databases">
        <title>Streptomyces chengmaiensis sp. nov. isolated from the stem of mangrove plant in Hainan.</title>
        <authorList>
            <person name="Huang X."/>
            <person name="Zhou S."/>
            <person name="Chu X."/>
            <person name="Xie Y."/>
            <person name="Lin Y."/>
        </authorList>
    </citation>
    <scope>NUCLEOTIDE SEQUENCE [LARGE SCALE GENOMIC DNA]</scope>
    <source>
        <strain evidence="2 3">HNM0663</strain>
    </source>
</reference>
<keyword evidence="1" id="KW-0812">Transmembrane</keyword>
<evidence type="ECO:0000313" key="3">
    <source>
        <dbReference type="Proteomes" id="UP001223144"/>
    </source>
</evidence>
<gene>
    <name evidence="2" type="ORF">QCN29_02220</name>
</gene>
<sequence length="56" mass="6139">MDITTSVITSAFGVLGLLITLTAATFRQLRDLINAFREVRRSLRQGSPQGTDDSEV</sequence>
<accession>A0ABT6HGB6</accession>
<evidence type="ECO:0000256" key="1">
    <source>
        <dbReference type="SAM" id="Phobius"/>
    </source>
</evidence>
<protein>
    <submittedName>
        <fullName evidence="2">Uncharacterized protein</fullName>
    </submittedName>
</protein>
<keyword evidence="3" id="KW-1185">Reference proteome</keyword>
<comment type="caution">
    <text evidence="2">The sequence shown here is derived from an EMBL/GenBank/DDBJ whole genome shotgun (WGS) entry which is preliminary data.</text>
</comment>
<proteinExistence type="predicted"/>
<keyword evidence="1" id="KW-0472">Membrane</keyword>
<organism evidence="2 3">
    <name type="scientific">Streptomyces chengmaiensis</name>
    <dbReference type="NCBI Taxonomy" id="3040919"/>
    <lineage>
        <taxon>Bacteria</taxon>
        <taxon>Bacillati</taxon>
        <taxon>Actinomycetota</taxon>
        <taxon>Actinomycetes</taxon>
        <taxon>Kitasatosporales</taxon>
        <taxon>Streptomycetaceae</taxon>
        <taxon>Streptomyces</taxon>
    </lineage>
</organism>
<name>A0ABT6HGB6_9ACTN</name>
<dbReference type="RefSeq" id="WP_279925822.1">
    <property type="nucleotide sequence ID" value="NZ_JARWBG010000002.1"/>
</dbReference>
<evidence type="ECO:0000313" key="2">
    <source>
        <dbReference type="EMBL" id="MDH2387621.1"/>
    </source>
</evidence>
<dbReference type="Proteomes" id="UP001223144">
    <property type="component" value="Unassembled WGS sequence"/>
</dbReference>
<feature type="transmembrane region" description="Helical" evidence="1">
    <location>
        <begin position="6"/>
        <end position="26"/>
    </location>
</feature>